<dbReference type="Pfam" id="PF00520">
    <property type="entry name" value="Ion_trans"/>
    <property type="match status" value="1"/>
</dbReference>
<feature type="compositionally biased region" description="Polar residues" evidence="9">
    <location>
        <begin position="481"/>
        <end position="491"/>
    </location>
</feature>
<evidence type="ECO:0000256" key="10">
    <source>
        <dbReference type="SAM" id="Phobius"/>
    </source>
</evidence>
<dbReference type="InterPro" id="IPR014710">
    <property type="entry name" value="RmlC-like_jellyroll"/>
</dbReference>
<keyword evidence="4 10" id="KW-1133">Transmembrane helix</keyword>
<keyword evidence="8" id="KW-0407">Ion channel</keyword>
<keyword evidence="6 10" id="KW-0472">Membrane</keyword>
<evidence type="ECO:0000256" key="3">
    <source>
        <dbReference type="ARBA" id="ARBA00022692"/>
    </source>
</evidence>
<keyword evidence="2" id="KW-0813">Transport</keyword>
<evidence type="ECO:0000259" key="11">
    <source>
        <dbReference type="PROSITE" id="PS50042"/>
    </source>
</evidence>
<comment type="caution">
    <text evidence="12">The sequence shown here is derived from an EMBL/GenBank/DDBJ whole genome shotgun (WGS) entry which is preliminary data.</text>
</comment>
<dbReference type="Gene3D" id="2.60.120.10">
    <property type="entry name" value="Jelly Rolls"/>
    <property type="match status" value="1"/>
</dbReference>
<dbReference type="GO" id="GO:0044877">
    <property type="term" value="F:protein-containing complex binding"/>
    <property type="evidence" value="ECO:0007669"/>
    <property type="project" value="TreeGrafter"/>
</dbReference>
<dbReference type="OrthoDB" id="421226at2759"/>
<evidence type="ECO:0000256" key="9">
    <source>
        <dbReference type="SAM" id="MobiDB-lite"/>
    </source>
</evidence>
<dbReference type="InterPro" id="IPR005821">
    <property type="entry name" value="Ion_trans_dom"/>
</dbReference>
<dbReference type="FunFam" id="1.10.287.630:FF:000001">
    <property type="entry name" value="Cyclic nucleotide-gated channel alpha 3"/>
    <property type="match status" value="1"/>
</dbReference>
<dbReference type="PANTHER" id="PTHR45638:SF7">
    <property type="entry name" value="CYCLIC NUCLEOTIDE-GATED ION CHANNEL-LIKE, ISOFORM E"/>
    <property type="match status" value="1"/>
</dbReference>
<gene>
    <name evidence="12" type="ORF">EB796_022519</name>
</gene>
<dbReference type="Gene3D" id="1.10.287.70">
    <property type="match status" value="1"/>
</dbReference>
<evidence type="ECO:0000256" key="6">
    <source>
        <dbReference type="ARBA" id="ARBA00023136"/>
    </source>
</evidence>
<dbReference type="PROSITE" id="PS00888">
    <property type="entry name" value="CNMP_BINDING_1"/>
    <property type="match status" value="1"/>
</dbReference>
<dbReference type="PROSITE" id="PS50042">
    <property type="entry name" value="CNMP_BINDING_3"/>
    <property type="match status" value="1"/>
</dbReference>
<evidence type="ECO:0000256" key="1">
    <source>
        <dbReference type="ARBA" id="ARBA00004141"/>
    </source>
</evidence>
<comment type="subcellular location">
    <subcellularLocation>
        <location evidence="1">Membrane</location>
        <topology evidence="1">Multi-pass membrane protein</topology>
    </subcellularLocation>
</comment>
<dbReference type="CDD" id="cd00038">
    <property type="entry name" value="CAP_ED"/>
    <property type="match status" value="1"/>
</dbReference>
<dbReference type="InterPro" id="IPR050866">
    <property type="entry name" value="CNG_cation_channel"/>
</dbReference>
<feature type="compositionally biased region" description="Low complexity" evidence="9">
    <location>
        <begin position="454"/>
        <end position="468"/>
    </location>
</feature>
<dbReference type="InterPro" id="IPR018488">
    <property type="entry name" value="cNMP-bd_CS"/>
</dbReference>
<protein>
    <recommendedName>
        <fullName evidence="11">Cyclic nucleotide-binding domain-containing protein</fullName>
    </recommendedName>
</protein>
<name>A0A7J7J0H6_BUGNE</name>
<feature type="transmembrane region" description="Helical" evidence="10">
    <location>
        <begin position="185"/>
        <end position="207"/>
    </location>
</feature>
<dbReference type="InterPro" id="IPR000595">
    <property type="entry name" value="cNMP-bd_dom"/>
</dbReference>
<reference evidence="12" key="1">
    <citation type="submission" date="2020-06" db="EMBL/GenBank/DDBJ databases">
        <title>Draft genome of Bugula neritina, a colonial animal packing powerful symbionts and potential medicines.</title>
        <authorList>
            <person name="Rayko M."/>
        </authorList>
    </citation>
    <scope>NUCLEOTIDE SEQUENCE [LARGE SCALE GENOMIC DNA]</scope>
    <source>
        <strain evidence="12">Kwan_BN1</strain>
    </source>
</reference>
<dbReference type="Proteomes" id="UP000593567">
    <property type="component" value="Unassembled WGS sequence"/>
</dbReference>
<evidence type="ECO:0000256" key="4">
    <source>
        <dbReference type="ARBA" id="ARBA00022989"/>
    </source>
</evidence>
<organism evidence="12 13">
    <name type="scientific">Bugula neritina</name>
    <name type="common">Brown bryozoan</name>
    <name type="synonym">Sertularia neritina</name>
    <dbReference type="NCBI Taxonomy" id="10212"/>
    <lineage>
        <taxon>Eukaryota</taxon>
        <taxon>Metazoa</taxon>
        <taxon>Spiralia</taxon>
        <taxon>Lophotrochozoa</taxon>
        <taxon>Bryozoa</taxon>
        <taxon>Gymnolaemata</taxon>
        <taxon>Cheilostomatida</taxon>
        <taxon>Flustrina</taxon>
        <taxon>Buguloidea</taxon>
        <taxon>Bugulidae</taxon>
        <taxon>Bugula</taxon>
    </lineage>
</organism>
<evidence type="ECO:0000256" key="7">
    <source>
        <dbReference type="ARBA" id="ARBA00023286"/>
    </source>
</evidence>
<evidence type="ECO:0000313" key="13">
    <source>
        <dbReference type="Proteomes" id="UP000593567"/>
    </source>
</evidence>
<keyword evidence="7" id="KW-1071">Ligand-gated ion channel</keyword>
<feature type="region of interest" description="Disordered" evidence="9">
    <location>
        <begin position="438"/>
        <end position="491"/>
    </location>
</feature>
<dbReference type="Gene3D" id="1.10.287.630">
    <property type="entry name" value="Helix hairpin bin"/>
    <property type="match status" value="1"/>
</dbReference>
<dbReference type="Pfam" id="PF00027">
    <property type="entry name" value="cNMP_binding"/>
    <property type="match status" value="1"/>
</dbReference>
<sequence length="491" mass="55639">MPSTELTPVSGELDVDCQTKEGIKSELSIIQEPLVTMDTEDTAGKTITEDSFHVKPTTVGKQDSELFLQTDDVEDRINPLLRFPRYIKVYRLIQFLYLAENQAAFPNVLRVCNLTHILLLLCHWFAAFYYMISKAEGLSGTWPVNSTNETTFSETTRIYLKSLYWSTLTLTTIGDLPSPETNWQYLFQILSYLIGVFVFATIVGQVGNSINNYNATRHEYEQLLDGAKLYMRKHEVPKDMQVRVQRWCDYAWTRGRMQGALDINSLKMLPDRLKTELALHVHLDILKQVSIFEDCEPEFLHDLVLKMHTYIFTPGDMVVRKGEIAREMFIIADGLLEVIGGKGKIIAKLSTGNFFGEIGILNLESGINRRTADVKSVGYSELFVLKREDIVRAIKYYPTAKRSLMKHANMRLAEMKEHSLERLDSVPDHQSQVTATIISEDEKSTDCANESNDPPQSTSASSHSTHAQGSTCVIKSELDNTENQQASEDLA</sequence>
<keyword evidence="13" id="KW-1185">Reference proteome</keyword>
<feature type="transmembrane region" description="Helical" evidence="10">
    <location>
        <begin position="111"/>
        <end position="132"/>
    </location>
</feature>
<dbReference type="GO" id="GO:0016020">
    <property type="term" value="C:membrane"/>
    <property type="evidence" value="ECO:0007669"/>
    <property type="project" value="UniProtKB-SubCell"/>
</dbReference>
<evidence type="ECO:0000256" key="5">
    <source>
        <dbReference type="ARBA" id="ARBA00023065"/>
    </source>
</evidence>
<proteinExistence type="predicted"/>
<dbReference type="GO" id="GO:0005221">
    <property type="term" value="F:intracellularly cyclic nucleotide-activated monoatomic cation channel activity"/>
    <property type="evidence" value="ECO:0007669"/>
    <property type="project" value="InterPro"/>
</dbReference>
<dbReference type="SMART" id="SM00100">
    <property type="entry name" value="cNMP"/>
    <property type="match status" value="1"/>
</dbReference>
<dbReference type="InterPro" id="IPR018490">
    <property type="entry name" value="cNMP-bd_dom_sf"/>
</dbReference>
<evidence type="ECO:0000256" key="8">
    <source>
        <dbReference type="ARBA" id="ARBA00023303"/>
    </source>
</evidence>
<accession>A0A7J7J0H6</accession>
<keyword evidence="3 10" id="KW-0812">Transmembrane</keyword>
<dbReference type="EMBL" id="VXIV02003250">
    <property type="protein sequence ID" value="KAF6019216.1"/>
    <property type="molecule type" value="Genomic_DNA"/>
</dbReference>
<evidence type="ECO:0000256" key="2">
    <source>
        <dbReference type="ARBA" id="ARBA00022448"/>
    </source>
</evidence>
<dbReference type="PANTHER" id="PTHR45638">
    <property type="entry name" value="CYCLIC NUCLEOTIDE-GATED CATION CHANNEL SUBUNIT A"/>
    <property type="match status" value="1"/>
</dbReference>
<feature type="domain" description="Cyclic nucleotide-binding" evidence="11">
    <location>
        <begin position="291"/>
        <end position="411"/>
    </location>
</feature>
<dbReference type="PROSITE" id="PS00889">
    <property type="entry name" value="CNMP_BINDING_2"/>
    <property type="match status" value="1"/>
</dbReference>
<evidence type="ECO:0000313" key="12">
    <source>
        <dbReference type="EMBL" id="KAF6019216.1"/>
    </source>
</evidence>
<dbReference type="SUPFAM" id="SSF51206">
    <property type="entry name" value="cAMP-binding domain-like"/>
    <property type="match status" value="1"/>
</dbReference>
<dbReference type="SUPFAM" id="SSF81324">
    <property type="entry name" value="Voltage-gated potassium channels"/>
    <property type="match status" value="1"/>
</dbReference>
<keyword evidence="5" id="KW-0406">Ion transport</keyword>
<dbReference type="AlphaFoldDB" id="A0A7J7J0H6"/>